<evidence type="ECO:0000313" key="6">
    <source>
        <dbReference type="Proteomes" id="UP001187192"/>
    </source>
</evidence>
<organism evidence="5 6">
    <name type="scientific">Ficus carica</name>
    <name type="common">Common fig</name>
    <dbReference type="NCBI Taxonomy" id="3494"/>
    <lineage>
        <taxon>Eukaryota</taxon>
        <taxon>Viridiplantae</taxon>
        <taxon>Streptophyta</taxon>
        <taxon>Embryophyta</taxon>
        <taxon>Tracheophyta</taxon>
        <taxon>Spermatophyta</taxon>
        <taxon>Magnoliopsida</taxon>
        <taxon>eudicotyledons</taxon>
        <taxon>Gunneridae</taxon>
        <taxon>Pentapetalae</taxon>
        <taxon>rosids</taxon>
        <taxon>fabids</taxon>
        <taxon>Rosales</taxon>
        <taxon>Moraceae</taxon>
        <taxon>Ficeae</taxon>
        <taxon>Ficus</taxon>
    </lineage>
</organism>
<evidence type="ECO:0000313" key="5">
    <source>
        <dbReference type="EMBL" id="GMN18984.1"/>
    </source>
</evidence>
<evidence type="ECO:0000256" key="2">
    <source>
        <dbReference type="SAM" id="Coils"/>
    </source>
</evidence>
<dbReference type="PROSITE" id="PS50158">
    <property type="entry name" value="ZF_CCHC"/>
    <property type="match status" value="1"/>
</dbReference>
<feature type="compositionally biased region" description="Basic residues" evidence="3">
    <location>
        <begin position="285"/>
        <end position="294"/>
    </location>
</feature>
<feature type="compositionally biased region" description="Polar residues" evidence="3">
    <location>
        <begin position="273"/>
        <end position="282"/>
    </location>
</feature>
<keyword evidence="1" id="KW-0863">Zinc-finger</keyword>
<dbReference type="InterPro" id="IPR001878">
    <property type="entry name" value="Znf_CCHC"/>
</dbReference>
<keyword evidence="6" id="KW-1185">Reference proteome</keyword>
<comment type="caution">
    <text evidence="5">The sequence shown here is derived from an EMBL/GenBank/DDBJ whole genome shotgun (WGS) entry which is preliminary data.</text>
</comment>
<accession>A0AA88CUN1</accession>
<dbReference type="SMART" id="SM00343">
    <property type="entry name" value="ZnF_C2HC"/>
    <property type="match status" value="1"/>
</dbReference>
<feature type="region of interest" description="Disordered" evidence="3">
    <location>
        <begin position="255"/>
        <end position="319"/>
    </location>
</feature>
<reference evidence="5" key="1">
    <citation type="submission" date="2023-07" db="EMBL/GenBank/DDBJ databases">
        <title>draft genome sequence of fig (Ficus carica).</title>
        <authorList>
            <person name="Takahashi T."/>
            <person name="Nishimura K."/>
        </authorList>
    </citation>
    <scope>NUCLEOTIDE SEQUENCE</scope>
</reference>
<evidence type="ECO:0000256" key="3">
    <source>
        <dbReference type="SAM" id="MobiDB-lite"/>
    </source>
</evidence>
<dbReference type="InterPro" id="IPR036875">
    <property type="entry name" value="Znf_CCHC_sf"/>
</dbReference>
<dbReference type="InterPro" id="IPR005162">
    <property type="entry name" value="Retrotrans_gag_dom"/>
</dbReference>
<evidence type="ECO:0000256" key="1">
    <source>
        <dbReference type="PROSITE-ProRule" id="PRU00047"/>
    </source>
</evidence>
<evidence type="ECO:0000259" key="4">
    <source>
        <dbReference type="PROSITE" id="PS50158"/>
    </source>
</evidence>
<dbReference type="PANTHER" id="PTHR34482">
    <property type="entry name" value="DNA DAMAGE-INDUCIBLE PROTEIN 1-LIKE"/>
    <property type="match status" value="1"/>
</dbReference>
<gene>
    <name evidence="5" type="ORF">TIFTF001_045109</name>
</gene>
<keyword evidence="1" id="KW-0862">Zinc</keyword>
<dbReference type="Gene3D" id="4.10.60.10">
    <property type="entry name" value="Zinc finger, CCHC-type"/>
    <property type="match status" value="1"/>
</dbReference>
<dbReference type="EMBL" id="BTGU01003747">
    <property type="protein sequence ID" value="GMN18984.1"/>
    <property type="molecule type" value="Genomic_DNA"/>
</dbReference>
<keyword evidence="1" id="KW-0479">Metal-binding</keyword>
<dbReference type="AlphaFoldDB" id="A0AA88CUN1"/>
<feature type="compositionally biased region" description="Polar residues" evidence="3">
    <location>
        <begin position="295"/>
        <end position="307"/>
    </location>
</feature>
<keyword evidence="2" id="KW-0175">Coiled coil</keyword>
<dbReference type="SUPFAM" id="SSF57756">
    <property type="entry name" value="Retrovirus zinc finger-like domains"/>
    <property type="match status" value="1"/>
</dbReference>
<proteinExistence type="predicted"/>
<dbReference type="GO" id="GO:0003676">
    <property type="term" value="F:nucleic acid binding"/>
    <property type="evidence" value="ECO:0007669"/>
    <property type="project" value="InterPro"/>
</dbReference>
<feature type="coiled-coil region" evidence="2">
    <location>
        <begin position="21"/>
        <end position="48"/>
    </location>
</feature>
<dbReference type="GO" id="GO:0008270">
    <property type="term" value="F:zinc ion binding"/>
    <property type="evidence" value="ECO:0007669"/>
    <property type="project" value="UniProtKB-KW"/>
</dbReference>
<feature type="domain" description="CCHC-type" evidence="4">
    <location>
        <begin position="343"/>
        <end position="356"/>
    </location>
</feature>
<dbReference type="Proteomes" id="UP001187192">
    <property type="component" value="Unassembled WGS sequence"/>
</dbReference>
<sequence>MVRPRRMMLVNPPESDLATVVVNLQRQLLEQQRETDRLQKQIARFNQILQDNVVTPQENPPLTREDSLHKRFRRMKAPEFEGPANSIEADTWLLDIQVILDFMGLTEQEKVMCASFVLKKDAQHWWMTVQMRRNVTTMSWQDFVIEFRAMYYNREILTAQQNEFNSFKQGSMTVLEAVKKFEQLAHLCPELVPNETEKVRMMMKMFRTDIAKQISAGSNPPTLVSDCIGQAIRAEYRINQDKEARIQILKAKKENKDTVKQLQPRQNLKLYSKGQTSNSAQKFKQLGKNKKRKNATSQGQQGNYPQKKTNRGSGGNNNSNSYPVCAQCGRRHIGVCKFGMNICYLCDKEGHYARNCTMKNQNPNPQFPNRDSDHQLLAVQAKIEGLSITQERLEAPEQQTWNYAYTKEDVEAGTSSVATG</sequence>
<dbReference type="Pfam" id="PF03732">
    <property type="entry name" value="Retrotrans_gag"/>
    <property type="match status" value="1"/>
</dbReference>
<protein>
    <recommendedName>
        <fullName evidence="4">CCHC-type domain-containing protein</fullName>
    </recommendedName>
</protein>
<dbReference type="Pfam" id="PF00098">
    <property type="entry name" value="zf-CCHC"/>
    <property type="match status" value="1"/>
</dbReference>
<name>A0AA88CUN1_FICCA</name>